<feature type="compositionally biased region" description="Basic and acidic residues" evidence="1">
    <location>
        <begin position="58"/>
        <end position="80"/>
    </location>
</feature>
<keyword evidence="3" id="KW-1185">Reference proteome</keyword>
<gene>
    <name evidence="2" type="ORF">O181_059165</name>
</gene>
<organism evidence="2 3">
    <name type="scientific">Austropuccinia psidii MF-1</name>
    <dbReference type="NCBI Taxonomy" id="1389203"/>
    <lineage>
        <taxon>Eukaryota</taxon>
        <taxon>Fungi</taxon>
        <taxon>Dikarya</taxon>
        <taxon>Basidiomycota</taxon>
        <taxon>Pucciniomycotina</taxon>
        <taxon>Pucciniomycetes</taxon>
        <taxon>Pucciniales</taxon>
        <taxon>Sphaerophragmiaceae</taxon>
        <taxon>Austropuccinia</taxon>
    </lineage>
</organism>
<evidence type="ECO:0000313" key="3">
    <source>
        <dbReference type="Proteomes" id="UP000765509"/>
    </source>
</evidence>
<dbReference type="EMBL" id="AVOT02027406">
    <property type="protein sequence ID" value="MBW0519450.1"/>
    <property type="molecule type" value="Genomic_DNA"/>
</dbReference>
<accession>A0A9Q3EAZ8</accession>
<dbReference type="AlphaFoldDB" id="A0A9Q3EAZ8"/>
<protein>
    <submittedName>
        <fullName evidence="2">Uncharacterized protein</fullName>
    </submittedName>
</protein>
<name>A0A9Q3EAZ8_9BASI</name>
<evidence type="ECO:0000313" key="2">
    <source>
        <dbReference type="EMBL" id="MBW0519450.1"/>
    </source>
</evidence>
<feature type="compositionally biased region" description="Basic and acidic residues" evidence="1">
    <location>
        <begin position="31"/>
        <end position="41"/>
    </location>
</feature>
<feature type="compositionally biased region" description="Polar residues" evidence="1">
    <location>
        <begin position="46"/>
        <end position="55"/>
    </location>
</feature>
<reference evidence="2" key="1">
    <citation type="submission" date="2021-03" db="EMBL/GenBank/DDBJ databases">
        <title>Draft genome sequence of rust myrtle Austropuccinia psidii MF-1, a brazilian biotype.</title>
        <authorList>
            <person name="Quecine M.C."/>
            <person name="Pachon D.M.R."/>
            <person name="Bonatelli M.L."/>
            <person name="Correr F.H."/>
            <person name="Franceschini L.M."/>
            <person name="Leite T.F."/>
            <person name="Margarido G.R.A."/>
            <person name="Almeida C.A."/>
            <person name="Ferrarezi J.A."/>
            <person name="Labate C.A."/>
        </authorList>
    </citation>
    <scope>NUCLEOTIDE SEQUENCE</scope>
    <source>
        <strain evidence="2">MF-1</strain>
    </source>
</reference>
<sequence length="111" mass="12232">MVYGSKKEIIGASSKPLDRENEFLSSSEETLGPRKERRPFEGLDSNVFQRESPTAKSLVEKPKHIVRGPEEAVGPKEEQQPCRSSSSLHKKKFTSTSSGQGKASPKEKSEG</sequence>
<proteinExistence type="predicted"/>
<evidence type="ECO:0000256" key="1">
    <source>
        <dbReference type="SAM" id="MobiDB-lite"/>
    </source>
</evidence>
<comment type="caution">
    <text evidence="2">The sequence shown here is derived from an EMBL/GenBank/DDBJ whole genome shotgun (WGS) entry which is preliminary data.</text>
</comment>
<dbReference type="Proteomes" id="UP000765509">
    <property type="component" value="Unassembled WGS sequence"/>
</dbReference>
<feature type="region of interest" description="Disordered" evidence="1">
    <location>
        <begin position="1"/>
        <end position="111"/>
    </location>
</feature>